<comment type="caution">
    <text evidence="2">The sequence shown here is derived from an EMBL/GenBank/DDBJ whole genome shotgun (WGS) entry which is preliminary data.</text>
</comment>
<gene>
    <name evidence="2" type="ORF">ACFQEY_16860</name>
</gene>
<sequence>MVDPAWFFSTLAQATAASIGFLIAFLAALYTARKNKTQDNYREFMNQLQQIETNYKPLLRQMQKQLVGVTDFSVSGGTTEETCEIDLSQSEIEDIAEEYDQSTAVRMWANLNRSQKILDQIILPQPNNKKRCQLRRLNESSKAMIEQIDTAASAFELLGDTSIGHLEPEEVRNKEVFPDVVDDESVVVKGTHPKTDTFQSWEKVLSEFRQQTVRAAMWTQNSELTVDFDEFKIALDQILTLFFIGVALPMLFLLSWVPDWWVTTNGLALTIIELAFILAVSYHTVALFGTVKSILTYSNRV</sequence>
<feature type="transmembrane region" description="Helical" evidence="1">
    <location>
        <begin position="238"/>
        <end position="257"/>
    </location>
</feature>
<reference evidence="2 3" key="1">
    <citation type="journal article" date="2019" name="Int. J. Syst. Evol. Microbiol.">
        <title>The Global Catalogue of Microorganisms (GCM) 10K type strain sequencing project: providing services to taxonomists for standard genome sequencing and annotation.</title>
        <authorList>
            <consortium name="The Broad Institute Genomics Platform"/>
            <consortium name="The Broad Institute Genome Sequencing Center for Infectious Disease"/>
            <person name="Wu L."/>
            <person name="Ma J."/>
        </authorList>
    </citation>
    <scope>NUCLEOTIDE SEQUENCE [LARGE SCALE GENOMIC DNA]</scope>
    <source>
        <strain evidence="2 3">Y73</strain>
    </source>
</reference>
<evidence type="ECO:0000256" key="1">
    <source>
        <dbReference type="SAM" id="Phobius"/>
    </source>
</evidence>
<keyword evidence="3" id="KW-1185">Reference proteome</keyword>
<dbReference type="EMBL" id="JBHSXI010000023">
    <property type="protein sequence ID" value="MFC6890661.1"/>
    <property type="molecule type" value="Genomic_DNA"/>
</dbReference>
<keyword evidence="1" id="KW-0812">Transmembrane</keyword>
<organism evidence="2 3">
    <name type="scientific">Halorubrum trueperi</name>
    <dbReference type="NCBI Taxonomy" id="2004704"/>
    <lineage>
        <taxon>Archaea</taxon>
        <taxon>Methanobacteriati</taxon>
        <taxon>Methanobacteriota</taxon>
        <taxon>Stenosarchaea group</taxon>
        <taxon>Halobacteria</taxon>
        <taxon>Halobacteriales</taxon>
        <taxon>Haloferacaceae</taxon>
        <taxon>Halorubrum</taxon>
    </lineage>
</organism>
<accession>A0ABD5UR79</accession>
<feature type="transmembrane region" description="Helical" evidence="1">
    <location>
        <begin position="269"/>
        <end position="291"/>
    </location>
</feature>
<protein>
    <submittedName>
        <fullName evidence="2">Uncharacterized protein</fullName>
    </submittedName>
</protein>
<name>A0ABD5UR79_9EURY</name>
<proteinExistence type="predicted"/>
<feature type="transmembrane region" description="Helical" evidence="1">
    <location>
        <begin position="6"/>
        <end position="32"/>
    </location>
</feature>
<keyword evidence="1" id="KW-1133">Transmembrane helix</keyword>
<evidence type="ECO:0000313" key="3">
    <source>
        <dbReference type="Proteomes" id="UP001596333"/>
    </source>
</evidence>
<dbReference type="AlphaFoldDB" id="A0ABD5UR79"/>
<dbReference type="RefSeq" id="WP_379770863.1">
    <property type="nucleotide sequence ID" value="NZ_JBHSXI010000023.1"/>
</dbReference>
<keyword evidence="1" id="KW-0472">Membrane</keyword>
<dbReference type="Proteomes" id="UP001596333">
    <property type="component" value="Unassembled WGS sequence"/>
</dbReference>
<evidence type="ECO:0000313" key="2">
    <source>
        <dbReference type="EMBL" id="MFC6890661.1"/>
    </source>
</evidence>